<dbReference type="EMBL" id="JBHRTI010000003">
    <property type="protein sequence ID" value="MFC3146589.1"/>
    <property type="molecule type" value="Genomic_DNA"/>
</dbReference>
<dbReference type="SUPFAM" id="SSF54427">
    <property type="entry name" value="NTF2-like"/>
    <property type="match status" value="1"/>
</dbReference>
<keyword evidence="1" id="KW-0677">Repeat</keyword>
<feature type="chain" id="PRO_5046555815" evidence="4">
    <location>
        <begin position="25"/>
        <end position="345"/>
    </location>
</feature>
<sequence>MKLRATALACALAAGFALSAPVLADEMGDIQRMMRAGQLNEALQRVDAGLATRPKDAQLRFARGLILTEQKRTNDAINVFLKLTEDFPELPEPYNNLAVLYGSMGQYDKARAALEMAIRTHPSYATAHENLGDVYARLASQSYDKALQLDSGNTGAQVKLSMIRELIGGRPAARTAVATAPAPVAAAPAARPAAPAPVAAAPVRPAAPVPAPAPAAKAAPAPAPVATAPAGGDAATKEVLDAVNAWASAWSSRDVDRYLAAYAADFKPPRGTRASWATERRQRIEGKQSIKVTVVSPVVTLQGDTARVNFRQRYDSDRLDVESRKTLVMVKTGGRWLIREERSGG</sequence>
<dbReference type="InterPro" id="IPR032710">
    <property type="entry name" value="NTF2-like_dom_sf"/>
</dbReference>
<evidence type="ECO:0000259" key="5">
    <source>
        <dbReference type="Pfam" id="PF24125"/>
    </source>
</evidence>
<dbReference type="SMART" id="SM00028">
    <property type="entry name" value="TPR"/>
    <property type="match status" value="3"/>
</dbReference>
<dbReference type="Proteomes" id="UP001595556">
    <property type="component" value="Unassembled WGS sequence"/>
</dbReference>
<dbReference type="InterPro" id="IPR050498">
    <property type="entry name" value="Ycf3"/>
</dbReference>
<proteinExistence type="predicted"/>
<name>A0ABV7H2C9_9BURK</name>
<evidence type="ECO:0000256" key="3">
    <source>
        <dbReference type="PROSITE-ProRule" id="PRU00339"/>
    </source>
</evidence>
<dbReference type="PANTHER" id="PTHR44858:SF1">
    <property type="entry name" value="UDP-N-ACETYLGLUCOSAMINE--PEPTIDE N-ACETYLGLUCOSAMINYLTRANSFERASE SPINDLY-RELATED"/>
    <property type="match status" value="1"/>
</dbReference>
<organism evidence="6 7">
    <name type="scientific">Piscinibacterium candidicorallinum</name>
    <dbReference type="NCBI Taxonomy" id="1793872"/>
    <lineage>
        <taxon>Bacteria</taxon>
        <taxon>Pseudomonadati</taxon>
        <taxon>Pseudomonadota</taxon>
        <taxon>Betaproteobacteria</taxon>
        <taxon>Burkholderiales</taxon>
        <taxon>Piscinibacterium</taxon>
    </lineage>
</organism>
<dbReference type="Gene3D" id="3.10.450.50">
    <property type="match status" value="1"/>
</dbReference>
<dbReference type="InterPro" id="IPR011990">
    <property type="entry name" value="TPR-like_helical_dom_sf"/>
</dbReference>
<evidence type="ECO:0000256" key="1">
    <source>
        <dbReference type="ARBA" id="ARBA00022737"/>
    </source>
</evidence>
<dbReference type="InterPro" id="IPR056203">
    <property type="entry name" value="Cds6_C"/>
</dbReference>
<dbReference type="Gene3D" id="1.25.40.10">
    <property type="entry name" value="Tetratricopeptide repeat domain"/>
    <property type="match status" value="1"/>
</dbReference>
<evidence type="ECO:0000256" key="2">
    <source>
        <dbReference type="ARBA" id="ARBA00022803"/>
    </source>
</evidence>
<dbReference type="PROSITE" id="PS50005">
    <property type="entry name" value="TPR"/>
    <property type="match status" value="1"/>
</dbReference>
<feature type="repeat" description="TPR" evidence="3">
    <location>
        <begin position="91"/>
        <end position="124"/>
    </location>
</feature>
<feature type="domain" description="Cds6 C-terminal" evidence="5">
    <location>
        <begin position="239"/>
        <end position="341"/>
    </location>
</feature>
<gene>
    <name evidence="6" type="ORF">ACFOEN_02905</name>
</gene>
<accession>A0ABV7H2C9</accession>
<feature type="signal peptide" evidence="4">
    <location>
        <begin position="1"/>
        <end position="24"/>
    </location>
</feature>
<protein>
    <submittedName>
        <fullName evidence="6">Tetratricopeptide repeat protein</fullName>
    </submittedName>
</protein>
<dbReference type="InterPro" id="IPR019734">
    <property type="entry name" value="TPR_rpt"/>
</dbReference>
<dbReference type="PANTHER" id="PTHR44858">
    <property type="entry name" value="TETRATRICOPEPTIDE REPEAT PROTEIN 6"/>
    <property type="match status" value="1"/>
</dbReference>
<comment type="caution">
    <text evidence="6">The sequence shown here is derived from an EMBL/GenBank/DDBJ whole genome shotgun (WGS) entry which is preliminary data.</text>
</comment>
<keyword evidence="4" id="KW-0732">Signal</keyword>
<evidence type="ECO:0000313" key="6">
    <source>
        <dbReference type="EMBL" id="MFC3146589.1"/>
    </source>
</evidence>
<reference evidence="7" key="1">
    <citation type="journal article" date="2019" name="Int. J. Syst. Evol. Microbiol.">
        <title>The Global Catalogue of Microorganisms (GCM) 10K type strain sequencing project: providing services to taxonomists for standard genome sequencing and annotation.</title>
        <authorList>
            <consortium name="The Broad Institute Genomics Platform"/>
            <consortium name="The Broad Institute Genome Sequencing Center for Infectious Disease"/>
            <person name="Wu L."/>
            <person name="Ma J."/>
        </authorList>
    </citation>
    <scope>NUCLEOTIDE SEQUENCE [LARGE SCALE GENOMIC DNA]</scope>
    <source>
        <strain evidence="7">KCTC 52168</strain>
    </source>
</reference>
<dbReference type="Pfam" id="PF13432">
    <property type="entry name" value="TPR_16"/>
    <property type="match status" value="2"/>
</dbReference>
<keyword evidence="2 3" id="KW-0802">TPR repeat</keyword>
<evidence type="ECO:0000313" key="7">
    <source>
        <dbReference type="Proteomes" id="UP001595556"/>
    </source>
</evidence>
<evidence type="ECO:0000256" key="4">
    <source>
        <dbReference type="SAM" id="SignalP"/>
    </source>
</evidence>
<keyword evidence="7" id="KW-1185">Reference proteome</keyword>
<dbReference type="RefSeq" id="WP_377300921.1">
    <property type="nucleotide sequence ID" value="NZ_CP180191.1"/>
</dbReference>
<dbReference type="Pfam" id="PF24125">
    <property type="entry name" value="Cds6_C"/>
    <property type="match status" value="1"/>
</dbReference>
<dbReference type="SUPFAM" id="SSF48452">
    <property type="entry name" value="TPR-like"/>
    <property type="match status" value="1"/>
</dbReference>